<evidence type="ECO:0000313" key="2">
    <source>
        <dbReference type="Proteomes" id="UP000325081"/>
    </source>
</evidence>
<dbReference type="AlphaFoldDB" id="A0A5A7PYB9"/>
<protein>
    <submittedName>
        <fullName evidence="1">Homolog of yeast STE14 A</fullName>
    </submittedName>
</protein>
<dbReference type="Proteomes" id="UP000325081">
    <property type="component" value="Unassembled WGS sequence"/>
</dbReference>
<accession>A0A5A7PYB9</accession>
<reference evidence="2" key="1">
    <citation type="journal article" date="2019" name="Curr. Biol.">
        <title>Genome Sequence of Striga asiatica Provides Insight into the Evolution of Plant Parasitism.</title>
        <authorList>
            <person name="Yoshida S."/>
            <person name="Kim S."/>
            <person name="Wafula E.K."/>
            <person name="Tanskanen J."/>
            <person name="Kim Y.M."/>
            <person name="Honaas L."/>
            <person name="Yang Z."/>
            <person name="Spallek T."/>
            <person name="Conn C.E."/>
            <person name="Ichihashi Y."/>
            <person name="Cheong K."/>
            <person name="Cui S."/>
            <person name="Der J.P."/>
            <person name="Gundlach H."/>
            <person name="Jiao Y."/>
            <person name="Hori C."/>
            <person name="Ishida J.K."/>
            <person name="Kasahara H."/>
            <person name="Kiba T."/>
            <person name="Kim M.S."/>
            <person name="Koo N."/>
            <person name="Laohavisit A."/>
            <person name="Lee Y.H."/>
            <person name="Lumba S."/>
            <person name="McCourt P."/>
            <person name="Mortimer J.C."/>
            <person name="Mutuku J.M."/>
            <person name="Nomura T."/>
            <person name="Sasaki-Sekimoto Y."/>
            <person name="Seto Y."/>
            <person name="Wang Y."/>
            <person name="Wakatake T."/>
            <person name="Sakakibara H."/>
            <person name="Demura T."/>
            <person name="Yamaguchi S."/>
            <person name="Yoneyama K."/>
            <person name="Manabe R.I."/>
            <person name="Nelson D.C."/>
            <person name="Schulman A.H."/>
            <person name="Timko M.P."/>
            <person name="dePamphilis C.W."/>
            <person name="Choi D."/>
            <person name="Shirasu K."/>
        </authorList>
    </citation>
    <scope>NUCLEOTIDE SEQUENCE [LARGE SCALE GENOMIC DNA]</scope>
    <source>
        <strain evidence="2">cv. UVA1</strain>
    </source>
</reference>
<sequence length="158" mass="17752">MGDPDELTRTRCSSDELQRNFPSIDADHFISMKFLFLHGPRCIFLSLADFLAASQTTRITAFMCSAFAILNSSWNPNSTTNFTCLLLDFVLTSTSMPIIIPKTIITFKPIIRKSQPLMMIINTYGRDASRPIKTSKQPHHLLISHGLHLVQKITAIIA</sequence>
<name>A0A5A7PYB9_STRAF</name>
<gene>
    <name evidence="1" type="ORF">STAS_14311</name>
</gene>
<evidence type="ECO:0000313" key="1">
    <source>
        <dbReference type="EMBL" id="GER37873.1"/>
    </source>
</evidence>
<proteinExistence type="predicted"/>
<organism evidence="1 2">
    <name type="scientific">Striga asiatica</name>
    <name type="common">Asiatic witchweed</name>
    <name type="synonym">Buchnera asiatica</name>
    <dbReference type="NCBI Taxonomy" id="4170"/>
    <lineage>
        <taxon>Eukaryota</taxon>
        <taxon>Viridiplantae</taxon>
        <taxon>Streptophyta</taxon>
        <taxon>Embryophyta</taxon>
        <taxon>Tracheophyta</taxon>
        <taxon>Spermatophyta</taxon>
        <taxon>Magnoliopsida</taxon>
        <taxon>eudicotyledons</taxon>
        <taxon>Gunneridae</taxon>
        <taxon>Pentapetalae</taxon>
        <taxon>asterids</taxon>
        <taxon>lamiids</taxon>
        <taxon>Lamiales</taxon>
        <taxon>Orobanchaceae</taxon>
        <taxon>Buchnereae</taxon>
        <taxon>Striga</taxon>
    </lineage>
</organism>
<comment type="caution">
    <text evidence="1">The sequence shown here is derived from an EMBL/GenBank/DDBJ whole genome shotgun (WGS) entry which is preliminary data.</text>
</comment>
<keyword evidence="2" id="KW-1185">Reference proteome</keyword>
<dbReference type="EMBL" id="BKCP01005405">
    <property type="protein sequence ID" value="GER37873.1"/>
    <property type="molecule type" value="Genomic_DNA"/>
</dbReference>